<keyword evidence="2" id="KW-1185">Reference proteome</keyword>
<comment type="caution">
    <text evidence="1">The sequence shown here is derived from an EMBL/GenBank/DDBJ whole genome shotgun (WGS) entry which is preliminary data.</text>
</comment>
<evidence type="ECO:0000313" key="1">
    <source>
        <dbReference type="EMBL" id="ORY10836.1"/>
    </source>
</evidence>
<dbReference type="AlphaFoldDB" id="A0A1Y1ZKT4"/>
<accession>A0A1Y1ZKT4</accession>
<sequence>MKNSIAKGSSIGIGELTTFSGNIQYMYDGKLYSSYEKFPGRVNDYDDISYLVEGYHYSVNEETNEIEREGISLVAESGINLIVRPTDKKGEPILLTPSDYIAKDKNGNIKRDSISNIALNSKIVTDDDIKNLLHIKRSDIFSTFNLTSSFIKRNDSDEAESLKDEYYNTYITETYYNIISNKYSSKFASINELWKRFLNERLENSYTDPLTEYELLNLNALHQIMGIKYTFKDPLQEYQDGMLHHNKNQEIEFINRVSYLEESKYLSSFTQTEINFNFRDCESNDCFKNFAYLITYYDFEETFSKFDEFMEKVEFLLNENLLDVNKLIRNNHKKLGIIIEGDINDFDIRERLNSGVGSKTYKFNEYSESVEPSSEDLSKFLNIDLESKGEGIAYIANSGRPEECADIKRSISIKNKIHKLQSPVSRNQDEIDEMKYYLILFQEQQGISQEWMARGLNPMKDQLLEHSVNTWKLYHIPAPLI</sequence>
<dbReference type="OrthoDB" id="10672126at2759"/>
<protein>
    <submittedName>
        <fullName evidence="1">Uncharacterized protein</fullName>
    </submittedName>
</protein>
<organism evidence="1 2">
    <name type="scientific">Neocallimastix californiae</name>
    <dbReference type="NCBI Taxonomy" id="1754190"/>
    <lineage>
        <taxon>Eukaryota</taxon>
        <taxon>Fungi</taxon>
        <taxon>Fungi incertae sedis</taxon>
        <taxon>Chytridiomycota</taxon>
        <taxon>Chytridiomycota incertae sedis</taxon>
        <taxon>Neocallimastigomycetes</taxon>
        <taxon>Neocallimastigales</taxon>
        <taxon>Neocallimastigaceae</taxon>
        <taxon>Neocallimastix</taxon>
    </lineage>
</organism>
<proteinExistence type="predicted"/>
<dbReference type="EMBL" id="MCOG01000388">
    <property type="protein sequence ID" value="ORY10836.1"/>
    <property type="molecule type" value="Genomic_DNA"/>
</dbReference>
<evidence type="ECO:0000313" key="2">
    <source>
        <dbReference type="Proteomes" id="UP000193920"/>
    </source>
</evidence>
<reference evidence="1 2" key="1">
    <citation type="submission" date="2016-08" db="EMBL/GenBank/DDBJ databases">
        <title>A Parts List for Fungal Cellulosomes Revealed by Comparative Genomics.</title>
        <authorList>
            <consortium name="DOE Joint Genome Institute"/>
            <person name="Haitjema C.H."/>
            <person name="Gilmore S.P."/>
            <person name="Henske J.K."/>
            <person name="Solomon K.V."/>
            <person name="De Groot R."/>
            <person name="Kuo A."/>
            <person name="Mondo S.J."/>
            <person name="Salamov A.A."/>
            <person name="Labutti K."/>
            <person name="Zhao Z."/>
            <person name="Chiniquy J."/>
            <person name="Barry K."/>
            <person name="Brewer H.M."/>
            <person name="Purvine S.O."/>
            <person name="Wright A.T."/>
            <person name="Boxma B."/>
            <person name="Van Alen T."/>
            <person name="Hackstein J.H."/>
            <person name="Baker S.E."/>
            <person name="Grigoriev I.V."/>
            <person name="O'Malley M.A."/>
        </authorList>
    </citation>
    <scope>NUCLEOTIDE SEQUENCE [LARGE SCALE GENOMIC DNA]</scope>
    <source>
        <strain evidence="1 2">G1</strain>
    </source>
</reference>
<name>A0A1Y1ZKT4_9FUNG</name>
<gene>
    <name evidence="1" type="ORF">LY90DRAFT_518622</name>
</gene>
<dbReference type="Proteomes" id="UP000193920">
    <property type="component" value="Unassembled WGS sequence"/>
</dbReference>